<dbReference type="Proteomes" id="UP001595925">
    <property type="component" value="Unassembled WGS sequence"/>
</dbReference>
<dbReference type="PANTHER" id="PTHR43751">
    <property type="entry name" value="SULFATASE"/>
    <property type="match status" value="1"/>
</dbReference>
<dbReference type="RefSeq" id="WP_224830039.1">
    <property type="nucleotide sequence ID" value="NZ_JAIVEF010000035.1"/>
</dbReference>
<evidence type="ECO:0000313" key="3">
    <source>
        <dbReference type="EMBL" id="MFC4988880.1"/>
    </source>
</evidence>
<evidence type="ECO:0000313" key="4">
    <source>
        <dbReference type="Proteomes" id="UP001595925"/>
    </source>
</evidence>
<feature type="region of interest" description="Disordered" evidence="1">
    <location>
        <begin position="426"/>
        <end position="447"/>
    </location>
</feature>
<evidence type="ECO:0000256" key="1">
    <source>
        <dbReference type="SAM" id="MobiDB-lite"/>
    </source>
</evidence>
<organism evidence="3 4">
    <name type="scientific">Saliphagus infecundisoli</name>
    <dbReference type="NCBI Taxonomy" id="1849069"/>
    <lineage>
        <taxon>Archaea</taxon>
        <taxon>Methanobacteriati</taxon>
        <taxon>Methanobacteriota</taxon>
        <taxon>Stenosarchaea group</taxon>
        <taxon>Halobacteria</taxon>
        <taxon>Halobacteriales</taxon>
        <taxon>Natrialbaceae</taxon>
        <taxon>Saliphagus</taxon>
    </lineage>
</organism>
<feature type="compositionally biased region" description="Basic and acidic residues" evidence="1">
    <location>
        <begin position="465"/>
        <end position="487"/>
    </location>
</feature>
<evidence type="ECO:0000259" key="2">
    <source>
        <dbReference type="Pfam" id="PF00884"/>
    </source>
</evidence>
<proteinExistence type="predicted"/>
<feature type="compositionally biased region" description="Basic and acidic residues" evidence="1">
    <location>
        <begin position="436"/>
        <end position="447"/>
    </location>
</feature>
<protein>
    <submittedName>
        <fullName evidence="3">Sulfatase-like hydrolase/transferase</fullName>
    </submittedName>
</protein>
<dbReference type="AlphaFoldDB" id="A0ABD5QGM6"/>
<comment type="caution">
    <text evidence="3">The sequence shown here is derived from an EMBL/GenBank/DDBJ whole genome shotgun (WGS) entry which is preliminary data.</text>
</comment>
<dbReference type="InterPro" id="IPR017850">
    <property type="entry name" value="Alkaline_phosphatase_core_sf"/>
</dbReference>
<gene>
    <name evidence="3" type="ORF">ACFPFO_14120</name>
</gene>
<dbReference type="CDD" id="cd16148">
    <property type="entry name" value="sulfatase_like"/>
    <property type="match status" value="1"/>
</dbReference>
<reference evidence="3 4" key="1">
    <citation type="journal article" date="2019" name="Int. J. Syst. Evol. Microbiol.">
        <title>The Global Catalogue of Microorganisms (GCM) 10K type strain sequencing project: providing services to taxonomists for standard genome sequencing and annotation.</title>
        <authorList>
            <consortium name="The Broad Institute Genomics Platform"/>
            <consortium name="The Broad Institute Genome Sequencing Center for Infectious Disease"/>
            <person name="Wu L."/>
            <person name="Ma J."/>
        </authorList>
    </citation>
    <scope>NUCLEOTIDE SEQUENCE [LARGE SCALE GENOMIC DNA]</scope>
    <source>
        <strain evidence="3 4">CGMCC 1.15824</strain>
    </source>
</reference>
<dbReference type="EMBL" id="JBHSJG010000037">
    <property type="protein sequence ID" value="MFC4988880.1"/>
    <property type="molecule type" value="Genomic_DNA"/>
</dbReference>
<sequence>MGNGRANIVLVVMDTARESDTSYVRNTIRDSCLEELAATGAAYSNTFTNAPWTLPSHTSMFTGTYTSKHGTHAGSKFYDGQFPTIADLLSDDGYQTVGFTNNAWVTGEFGLNSGFDEMFKVWQYIQSETDFGKIKLTSDGGELIREGLSELVSGEIFANFINAIYGQFFYRQSDYGAKRTNSLVEKWIQNRDQDAPFFMFINYLEPHLDYQPPKRLVKKFLPEGSTYREAMAVPQKPWEYSAGVLEMTNLDFELLRALYRAEIAYLDEQIRELRSVFERYGEWDDTVFIIVGDHGENIGDHGLMDHQYSVHDTLLHVPLIIHGGRFNQVGDSDKRIQTLDLFPTILDIAGLTIPEQAQGTSFHPNSSTASRDQAIAEYLSPQPSIASLSDQTGIPEEELDEFGRSMRTIRTEEYKLIRGSEGDISLYNIEDDPNEQTDKSSEEPGVRDELINRLDAWLESFEQTTARERDQEMSKGTKQRLEDLGYI</sequence>
<dbReference type="Pfam" id="PF00884">
    <property type="entry name" value="Sulfatase"/>
    <property type="match status" value="1"/>
</dbReference>
<feature type="domain" description="Sulfatase N-terminal" evidence="2">
    <location>
        <begin position="7"/>
        <end position="350"/>
    </location>
</feature>
<dbReference type="InterPro" id="IPR000917">
    <property type="entry name" value="Sulfatase_N"/>
</dbReference>
<name>A0ABD5QGM6_9EURY</name>
<dbReference type="Gene3D" id="3.40.720.10">
    <property type="entry name" value="Alkaline Phosphatase, subunit A"/>
    <property type="match status" value="1"/>
</dbReference>
<feature type="region of interest" description="Disordered" evidence="1">
    <location>
        <begin position="463"/>
        <end position="487"/>
    </location>
</feature>
<keyword evidence="4" id="KW-1185">Reference proteome</keyword>
<dbReference type="InterPro" id="IPR052701">
    <property type="entry name" value="GAG_Ulvan_Degrading_Sulfatases"/>
</dbReference>
<accession>A0ABD5QGM6</accession>
<dbReference type="PANTHER" id="PTHR43751:SF3">
    <property type="entry name" value="SULFATASE N-TERMINAL DOMAIN-CONTAINING PROTEIN"/>
    <property type="match status" value="1"/>
</dbReference>
<dbReference type="SUPFAM" id="SSF53649">
    <property type="entry name" value="Alkaline phosphatase-like"/>
    <property type="match status" value="1"/>
</dbReference>